<dbReference type="PROSITE" id="PS50975">
    <property type="entry name" value="ATP_GRASP"/>
    <property type="match status" value="1"/>
</dbReference>
<dbReference type="Gene3D" id="3.40.50.20">
    <property type="match status" value="1"/>
</dbReference>
<name>A0ABQ2VP73_9ACTN</name>
<dbReference type="InterPro" id="IPR013651">
    <property type="entry name" value="ATP-grasp_RimK-type"/>
</dbReference>
<dbReference type="SUPFAM" id="SSF56059">
    <property type="entry name" value="Glutathione synthetase ATP-binding domain-like"/>
    <property type="match status" value="1"/>
</dbReference>
<evidence type="ECO:0000256" key="1">
    <source>
        <dbReference type="PROSITE-ProRule" id="PRU00409"/>
    </source>
</evidence>
<dbReference type="PANTHER" id="PTHR21621">
    <property type="entry name" value="RIBOSOMAL PROTEIN S6 MODIFICATION PROTEIN"/>
    <property type="match status" value="1"/>
</dbReference>
<evidence type="ECO:0000313" key="4">
    <source>
        <dbReference type="Proteomes" id="UP000654471"/>
    </source>
</evidence>
<keyword evidence="4" id="KW-1185">Reference proteome</keyword>
<dbReference type="Pfam" id="PF08443">
    <property type="entry name" value="RimK"/>
    <property type="match status" value="1"/>
</dbReference>
<evidence type="ECO:0000313" key="3">
    <source>
        <dbReference type="EMBL" id="GGV02215.1"/>
    </source>
</evidence>
<proteinExistence type="predicted"/>
<keyword evidence="1" id="KW-0547">Nucleotide-binding</keyword>
<dbReference type="EMBL" id="BMRP01000076">
    <property type="protein sequence ID" value="GGV02215.1"/>
    <property type="molecule type" value="Genomic_DNA"/>
</dbReference>
<sequence>MTFASSFALSEKEISEKGQRMKLGILAWHAGESESEGIAAAARARAHETTVFEISDIGLRETPTGTVPTIAGRDAADLDVVVSRAHVGLKNWRYAVERLFLLSSVSGLVMLDPADAHTAAVSKAVMLHRVAQVGVRVPKTRICRNVEDFEAAVADWGAVVVKPSVGHRGIDVDRFSDGLTDRSRARLEQLLATYGELLCQEYLKHDGDWRVHVVDDQVTMCVHVMTDSDGQWKPISGAETKKPEDIRRADIELVTAEDDLADVGLRATAATGLSMAGVDIVRHDGEWVVMEVNGCPAWAFLEHSLQEQRCHEVVDLAERRHQENAARRG</sequence>
<feature type="domain" description="ATP-grasp" evidence="2">
    <location>
        <begin position="127"/>
        <end position="318"/>
    </location>
</feature>
<dbReference type="InterPro" id="IPR011761">
    <property type="entry name" value="ATP-grasp"/>
</dbReference>
<protein>
    <recommendedName>
        <fullName evidence="2">ATP-grasp domain-containing protein</fullName>
    </recommendedName>
</protein>
<evidence type="ECO:0000259" key="2">
    <source>
        <dbReference type="PROSITE" id="PS50975"/>
    </source>
</evidence>
<keyword evidence="1" id="KW-0067">ATP-binding</keyword>
<reference evidence="4" key="1">
    <citation type="journal article" date="2019" name="Int. J. Syst. Evol. Microbiol.">
        <title>The Global Catalogue of Microorganisms (GCM) 10K type strain sequencing project: providing services to taxonomists for standard genome sequencing and annotation.</title>
        <authorList>
            <consortium name="The Broad Institute Genomics Platform"/>
            <consortium name="The Broad Institute Genome Sequencing Center for Infectious Disease"/>
            <person name="Wu L."/>
            <person name="Ma J."/>
        </authorList>
    </citation>
    <scope>NUCLEOTIDE SEQUENCE [LARGE SCALE GENOMIC DNA]</scope>
    <source>
        <strain evidence="4">JCM 3399</strain>
    </source>
</reference>
<dbReference type="Gene3D" id="3.30.470.20">
    <property type="entry name" value="ATP-grasp fold, B domain"/>
    <property type="match status" value="1"/>
</dbReference>
<gene>
    <name evidence="3" type="ORF">GCM10010211_81940</name>
</gene>
<dbReference type="PANTHER" id="PTHR21621:SF0">
    <property type="entry name" value="BETA-CITRYLGLUTAMATE SYNTHASE B-RELATED"/>
    <property type="match status" value="1"/>
</dbReference>
<dbReference type="Proteomes" id="UP000654471">
    <property type="component" value="Unassembled WGS sequence"/>
</dbReference>
<organism evidence="3 4">
    <name type="scientific">Streptomyces albospinus</name>
    <dbReference type="NCBI Taxonomy" id="285515"/>
    <lineage>
        <taxon>Bacteria</taxon>
        <taxon>Bacillati</taxon>
        <taxon>Actinomycetota</taxon>
        <taxon>Actinomycetes</taxon>
        <taxon>Kitasatosporales</taxon>
        <taxon>Streptomycetaceae</taxon>
        <taxon>Streptomyces</taxon>
    </lineage>
</organism>
<comment type="caution">
    <text evidence="3">The sequence shown here is derived from an EMBL/GenBank/DDBJ whole genome shotgun (WGS) entry which is preliminary data.</text>
</comment>
<accession>A0ABQ2VP73</accession>